<reference evidence="1 2" key="1">
    <citation type="submission" date="2019-05" db="EMBL/GenBank/DDBJ databases">
        <title>Mikania micrantha, genome provides insights into the molecular mechanism of rapid growth.</title>
        <authorList>
            <person name="Liu B."/>
        </authorList>
    </citation>
    <scope>NUCLEOTIDE SEQUENCE [LARGE SCALE GENOMIC DNA]</scope>
    <source>
        <strain evidence="1">NLD-2019</strain>
        <tissue evidence="1">Leaf</tissue>
    </source>
</reference>
<accession>A0A5N6M6A4</accession>
<evidence type="ECO:0000313" key="1">
    <source>
        <dbReference type="EMBL" id="KAD3068473.1"/>
    </source>
</evidence>
<dbReference type="Proteomes" id="UP000326396">
    <property type="component" value="Linkage Group LG7"/>
</dbReference>
<name>A0A5N6M6A4_9ASTR</name>
<dbReference type="AlphaFoldDB" id="A0A5N6M6A4"/>
<comment type="caution">
    <text evidence="1">The sequence shown here is derived from an EMBL/GenBank/DDBJ whole genome shotgun (WGS) entry which is preliminary data.</text>
</comment>
<protein>
    <submittedName>
        <fullName evidence="1">Uncharacterized protein</fullName>
    </submittedName>
</protein>
<dbReference type="EMBL" id="SZYD01000017">
    <property type="protein sequence ID" value="KAD3068473.1"/>
    <property type="molecule type" value="Genomic_DNA"/>
</dbReference>
<organism evidence="1 2">
    <name type="scientific">Mikania micrantha</name>
    <name type="common">bitter vine</name>
    <dbReference type="NCBI Taxonomy" id="192012"/>
    <lineage>
        <taxon>Eukaryota</taxon>
        <taxon>Viridiplantae</taxon>
        <taxon>Streptophyta</taxon>
        <taxon>Embryophyta</taxon>
        <taxon>Tracheophyta</taxon>
        <taxon>Spermatophyta</taxon>
        <taxon>Magnoliopsida</taxon>
        <taxon>eudicotyledons</taxon>
        <taxon>Gunneridae</taxon>
        <taxon>Pentapetalae</taxon>
        <taxon>asterids</taxon>
        <taxon>campanulids</taxon>
        <taxon>Asterales</taxon>
        <taxon>Asteraceae</taxon>
        <taxon>Asteroideae</taxon>
        <taxon>Heliantheae alliance</taxon>
        <taxon>Eupatorieae</taxon>
        <taxon>Mikania</taxon>
    </lineage>
</organism>
<proteinExistence type="predicted"/>
<evidence type="ECO:0000313" key="2">
    <source>
        <dbReference type="Proteomes" id="UP000326396"/>
    </source>
</evidence>
<gene>
    <name evidence="1" type="ORF">E3N88_36353</name>
</gene>
<sequence>MQHKPKNSEKTVNYRFTSAVAPPKTADRRQWNTIQCRRNLTIGRVLYFTASCGVLTAEMEPGPSRDAVTVVPLWCHGKNRHGQQVQLGS</sequence>
<keyword evidence="2" id="KW-1185">Reference proteome</keyword>